<proteinExistence type="predicted"/>
<gene>
    <name evidence="1" type="ORF">BV25DRAFT_1922163</name>
</gene>
<evidence type="ECO:0000313" key="1">
    <source>
        <dbReference type="EMBL" id="KAI0055027.1"/>
    </source>
</evidence>
<accession>A0ACB8SFH5</accession>
<dbReference type="EMBL" id="MU277318">
    <property type="protein sequence ID" value="KAI0055027.1"/>
    <property type="molecule type" value="Genomic_DNA"/>
</dbReference>
<reference evidence="1" key="2">
    <citation type="journal article" date="2022" name="New Phytol.">
        <title>Evolutionary transition to the ectomycorrhizal habit in the genomes of a hyperdiverse lineage of mushroom-forming fungi.</title>
        <authorList>
            <person name="Looney B."/>
            <person name="Miyauchi S."/>
            <person name="Morin E."/>
            <person name="Drula E."/>
            <person name="Courty P.E."/>
            <person name="Kohler A."/>
            <person name="Kuo A."/>
            <person name="LaButti K."/>
            <person name="Pangilinan J."/>
            <person name="Lipzen A."/>
            <person name="Riley R."/>
            <person name="Andreopoulos W."/>
            <person name="He G."/>
            <person name="Johnson J."/>
            <person name="Nolan M."/>
            <person name="Tritt A."/>
            <person name="Barry K.W."/>
            <person name="Grigoriev I.V."/>
            <person name="Nagy L.G."/>
            <person name="Hibbett D."/>
            <person name="Henrissat B."/>
            <person name="Matheny P.B."/>
            <person name="Labbe J."/>
            <person name="Martin F.M."/>
        </authorList>
    </citation>
    <scope>NUCLEOTIDE SEQUENCE</scope>
    <source>
        <strain evidence="1">HHB10654</strain>
    </source>
</reference>
<reference evidence="1" key="1">
    <citation type="submission" date="2021-03" db="EMBL/GenBank/DDBJ databases">
        <authorList>
            <consortium name="DOE Joint Genome Institute"/>
            <person name="Ahrendt S."/>
            <person name="Looney B.P."/>
            <person name="Miyauchi S."/>
            <person name="Morin E."/>
            <person name="Drula E."/>
            <person name="Courty P.E."/>
            <person name="Chicoki N."/>
            <person name="Fauchery L."/>
            <person name="Kohler A."/>
            <person name="Kuo A."/>
            <person name="Labutti K."/>
            <person name="Pangilinan J."/>
            <person name="Lipzen A."/>
            <person name="Riley R."/>
            <person name="Andreopoulos W."/>
            <person name="He G."/>
            <person name="Johnson J."/>
            <person name="Barry K.W."/>
            <person name="Grigoriev I.V."/>
            <person name="Nagy L."/>
            <person name="Hibbett D."/>
            <person name="Henrissat B."/>
            <person name="Matheny P.B."/>
            <person name="Labbe J."/>
            <person name="Martin F."/>
        </authorList>
    </citation>
    <scope>NUCLEOTIDE SEQUENCE</scope>
    <source>
        <strain evidence="1">HHB10654</strain>
    </source>
</reference>
<keyword evidence="2" id="KW-1185">Reference proteome</keyword>
<comment type="caution">
    <text evidence="1">The sequence shown here is derived from an EMBL/GenBank/DDBJ whole genome shotgun (WGS) entry which is preliminary data.</text>
</comment>
<name>A0ACB8SFH5_9AGAM</name>
<dbReference type="Proteomes" id="UP000814140">
    <property type="component" value="Unassembled WGS sequence"/>
</dbReference>
<organism evidence="1 2">
    <name type="scientific">Artomyces pyxidatus</name>
    <dbReference type="NCBI Taxonomy" id="48021"/>
    <lineage>
        <taxon>Eukaryota</taxon>
        <taxon>Fungi</taxon>
        <taxon>Dikarya</taxon>
        <taxon>Basidiomycota</taxon>
        <taxon>Agaricomycotina</taxon>
        <taxon>Agaricomycetes</taxon>
        <taxon>Russulales</taxon>
        <taxon>Auriscalpiaceae</taxon>
        <taxon>Artomyces</taxon>
    </lineage>
</organism>
<protein>
    <submittedName>
        <fullName evidence="1">Uncharacterized protein</fullName>
    </submittedName>
</protein>
<sequence>MAAEIKREGVGNDGDQLNSQRIHPVFPNEDILQQPTVHGISIERLHFLIHEGEIDIDHPVRHGVVWQKSDRMELINSIYHNYPLPPVIFMVVEKEDGLETRVCIVGNQHLISMQKFIDGQIPWHADKDPQTSQLWWYTASETMKNRRKIIPPEGKQRFTEKLITCVEYRNLTDEARNNVLQHFQTYCIESPVSTL</sequence>
<evidence type="ECO:0000313" key="2">
    <source>
        <dbReference type="Proteomes" id="UP000814140"/>
    </source>
</evidence>